<feature type="compositionally biased region" description="Basic and acidic residues" evidence="1">
    <location>
        <begin position="338"/>
        <end position="350"/>
    </location>
</feature>
<feature type="compositionally biased region" description="Low complexity" evidence="1">
    <location>
        <begin position="1274"/>
        <end position="1288"/>
    </location>
</feature>
<dbReference type="PANTHER" id="PTHR34802:SF1">
    <property type="entry name" value="CHORISMATE SYNTHASE"/>
    <property type="match status" value="1"/>
</dbReference>
<feature type="compositionally biased region" description="Low complexity" evidence="1">
    <location>
        <begin position="967"/>
        <end position="981"/>
    </location>
</feature>
<feature type="compositionally biased region" description="Polar residues" evidence="1">
    <location>
        <begin position="1116"/>
        <end position="1138"/>
    </location>
</feature>
<organism evidence="2 3">
    <name type="scientific">Marchantia polymorpha subsp. ruderalis</name>
    <dbReference type="NCBI Taxonomy" id="1480154"/>
    <lineage>
        <taxon>Eukaryota</taxon>
        <taxon>Viridiplantae</taxon>
        <taxon>Streptophyta</taxon>
        <taxon>Embryophyta</taxon>
        <taxon>Marchantiophyta</taxon>
        <taxon>Marchantiopsida</taxon>
        <taxon>Marchantiidae</taxon>
        <taxon>Marchantiales</taxon>
        <taxon>Marchantiaceae</taxon>
        <taxon>Marchantia</taxon>
    </lineage>
</organism>
<proteinExistence type="predicted"/>
<comment type="caution">
    <text evidence="2">The sequence shown here is derived from an EMBL/GenBank/DDBJ whole genome shotgun (WGS) entry which is preliminary data.</text>
</comment>
<feature type="compositionally biased region" description="Pro residues" evidence="1">
    <location>
        <begin position="1396"/>
        <end position="1409"/>
    </location>
</feature>
<feature type="region of interest" description="Disordered" evidence="1">
    <location>
        <begin position="1263"/>
        <end position="1288"/>
    </location>
</feature>
<reference evidence="2" key="1">
    <citation type="submission" date="2016-03" db="EMBL/GenBank/DDBJ databases">
        <title>Mechanisms controlling the formation of the plant cell surface in tip-growing cells are functionally conserved among land plants.</title>
        <authorList>
            <person name="Honkanen S."/>
            <person name="Jones V.A."/>
            <person name="Morieri G."/>
            <person name="Champion C."/>
            <person name="Hetherington A.J."/>
            <person name="Kelly S."/>
            <person name="Saint-Marcoux D."/>
            <person name="Proust H."/>
            <person name="Prescott H."/>
            <person name="Dolan L."/>
        </authorList>
    </citation>
    <scope>NUCLEOTIDE SEQUENCE [LARGE SCALE GENOMIC DNA]</scope>
    <source>
        <tissue evidence="2">Whole gametophyte</tissue>
    </source>
</reference>
<feature type="compositionally biased region" description="Basic and acidic residues" evidence="1">
    <location>
        <begin position="879"/>
        <end position="894"/>
    </location>
</feature>
<dbReference type="PANTHER" id="PTHR34802">
    <property type="entry name" value="CHORISMATE SYNTHASE"/>
    <property type="match status" value="1"/>
</dbReference>
<feature type="compositionally biased region" description="Polar residues" evidence="1">
    <location>
        <begin position="1263"/>
        <end position="1273"/>
    </location>
</feature>
<name>A0A176WJB8_MARPO</name>
<feature type="compositionally biased region" description="Polar residues" evidence="1">
    <location>
        <begin position="479"/>
        <end position="488"/>
    </location>
</feature>
<evidence type="ECO:0000256" key="1">
    <source>
        <dbReference type="SAM" id="MobiDB-lite"/>
    </source>
</evidence>
<feature type="region of interest" description="Disordered" evidence="1">
    <location>
        <begin position="272"/>
        <end position="297"/>
    </location>
</feature>
<keyword evidence="3" id="KW-1185">Reference proteome</keyword>
<feature type="compositionally biased region" description="Pro residues" evidence="1">
    <location>
        <begin position="1357"/>
        <end position="1366"/>
    </location>
</feature>
<feature type="region of interest" description="Disordered" evidence="1">
    <location>
        <begin position="325"/>
        <end position="350"/>
    </location>
</feature>
<feature type="region of interest" description="Disordered" evidence="1">
    <location>
        <begin position="613"/>
        <end position="644"/>
    </location>
</feature>
<dbReference type="Proteomes" id="UP000077202">
    <property type="component" value="Unassembled WGS sequence"/>
</dbReference>
<feature type="compositionally biased region" description="Basic and acidic residues" evidence="1">
    <location>
        <begin position="627"/>
        <end position="644"/>
    </location>
</feature>
<evidence type="ECO:0000313" key="2">
    <source>
        <dbReference type="EMBL" id="OAE32753.1"/>
    </source>
</evidence>
<feature type="region of interest" description="Disordered" evidence="1">
    <location>
        <begin position="966"/>
        <end position="986"/>
    </location>
</feature>
<feature type="compositionally biased region" description="Low complexity" evidence="1">
    <location>
        <begin position="456"/>
        <end position="465"/>
    </location>
</feature>
<feature type="region of interest" description="Disordered" evidence="1">
    <location>
        <begin position="111"/>
        <end position="176"/>
    </location>
</feature>
<feature type="region of interest" description="Disordered" evidence="1">
    <location>
        <begin position="1385"/>
        <end position="1412"/>
    </location>
</feature>
<protein>
    <submittedName>
        <fullName evidence="2">Uncharacterized protein</fullName>
    </submittedName>
</protein>
<feature type="region of interest" description="Disordered" evidence="1">
    <location>
        <begin position="395"/>
        <end position="492"/>
    </location>
</feature>
<evidence type="ECO:0000313" key="3">
    <source>
        <dbReference type="Proteomes" id="UP000077202"/>
    </source>
</evidence>
<feature type="compositionally biased region" description="Low complexity" evidence="1">
    <location>
        <begin position="1148"/>
        <end position="1159"/>
    </location>
</feature>
<gene>
    <name evidence="2" type="ORF">AXG93_3556s1030</name>
</gene>
<feature type="region of interest" description="Disordered" evidence="1">
    <location>
        <begin position="1319"/>
        <end position="1369"/>
    </location>
</feature>
<sequence>MGQEVANSVTVTEGSPDLEAPVCRKYPLQQVRPLHVQAARWNLVFEYRSVATDRCMTLGYRDILLSYADLETCKKLPDNLDPHVLRGAHTADSVEGGIAIPAASARGLVRRDRESELYSKSPQDIPEWRKDSWRAGGSGTSLQPSQRRKPFDEEPPGNAFSTSYPPRPAANWGDNVHLRNSYDRPGPTLQGQGSGRWEHRVGLGDREREKGRPVPNWEGDEPVPVPIVVPDGPRASFGGGSPVVRPGWMPAERDGLLGSGGSLHGGSLHRTYTGNFTTPPTALRGGPERHNSMGRINSRTNEPYLVSRSLKVVPTFTRREDTDFVNDETFGGSEEISNEERAEQERKRRESFELMRKENQRVLQHQQKLLTQKQEERLANPEAIAIRKHDENTLWDDSITGEVHSATSPRSPEKHSPTEMKDAIPAGGGPLSSVAPSTPRPAIPPGFAKVIQQMQTTPKAPATKETPMEGDSSEKDTSKQVPLQTESALLSKETVVADDPVKLDDKLVPVSHDSLGRQAGVHTSVPMAMTRAESMKIVTSANEAKEIETPRSVVSDSNEERGEGWSFKIDGLSDNKQGASGDDVKENIFVGVDEYNISQESLLDKWFGRTKPGQVSGKDGLLPSHPLADEPRNRLRRDESWTEGDSKMSKFAQWFHQEEKQQFREGAAASSDIMSLFPKGGSSKATPSLSKEQVVAEAPKRSHSVNYSRNHGRVLPMPTGPSLEDIEKGLTANANAAADHEQSVTKESILLSALSLKNLEVEHKGDQLTGIFGEHSPVGKFKFQPIPPPRASSSSKSSPVFLTCEDIEQSMLAEAGTNPEKTIPISARTSRVGHEANRKGEQGGQAADTLASRHLLSLLQKGAPERKYSKRGGLSRTESFGDKDVSDADDHSHGGDWTLTSNSQEAGGSSKTLQGENPTLEALFGKAFMSELRSVEAPVSSKTFAGDYYGNGDGTQAVSGAYLGRQSSGRMNNSASNSNNSKPWLGTIGPLSKMPWAESKMLEPNRLGHIPDLPGPRHKGNHYMVQDHDETRSSPSSGHGFWGNGVNTLMANGSPPLTTSGGLKGSFASSLESNSFALGDVVDNSPRGKGHLVTVPSSDLDIRSSTKGGGEGEIVTSGSFSSVQMRASEDTGPTSTQGKVIPGDEPSKGPSSSFDSSGLSKVFKDESLAKRMAGDIAGKFTMTEHGVTSREENTTISSQGLDSFLLASHKLDRKEISEELSNGDKLGIADEVNSGNDRKMTDALSEALGLTGKVKDGNARASTAGLSEQANAGSSLSRGSSFSNSRFKGNSAGVMQPVSGFASFPPNAPLQHQQSLGAVYRSDPPPALTLQPRQSSSIPVHHHLQQSPSSGALSMFPPQPFRPQPGLPQQQQLLAPSFSNGSSMEYPHIAFGHGPTPAPSRPIHFPPSPHGHLSPPGAYHPMGHMGPAHNHFMPAAQMPQRGPVMSPMTDAHVYMQEQSLHDPHGLGTKPGPPPGPALFPLGGHALHSPQGPMFHQPLGHNLRGQHNQLLQVQAPWVPPYGSEFMRTGSKGHESPNFVNGNGGAVGGGGTALDRWFGMDLPRNLSGIPTPGLIQLSPHGLEADSKMRFG</sequence>
<feature type="compositionally biased region" description="Basic and acidic residues" evidence="1">
    <location>
        <begin position="832"/>
        <end position="841"/>
    </location>
</feature>
<feature type="compositionally biased region" description="Polar residues" evidence="1">
    <location>
        <begin position="898"/>
        <end position="915"/>
    </location>
</feature>
<feature type="region of interest" description="Disordered" evidence="1">
    <location>
        <begin position="699"/>
        <end position="718"/>
    </location>
</feature>
<feature type="region of interest" description="Disordered" evidence="1">
    <location>
        <begin position="861"/>
        <end position="915"/>
    </location>
</feature>
<dbReference type="EMBL" id="LVLJ01000736">
    <property type="protein sequence ID" value="OAE32753.1"/>
    <property type="molecule type" value="Genomic_DNA"/>
</dbReference>
<accession>A0A176WJB8</accession>
<feature type="region of interest" description="Disordered" evidence="1">
    <location>
        <begin position="1081"/>
        <end position="1159"/>
    </location>
</feature>
<feature type="region of interest" description="Disordered" evidence="1">
    <location>
        <begin position="540"/>
        <end position="582"/>
    </location>
</feature>
<feature type="region of interest" description="Disordered" evidence="1">
    <location>
        <begin position="205"/>
        <end position="245"/>
    </location>
</feature>
<feature type="region of interest" description="Disordered" evidence="1">
    <location>
        <begin position="813"/>
        <end position="847"/>
    </location>
</feature>
<feature type="compositionally biased region" description="Basic and acidic residues" evidence="1">
    <location>
        <begin position="411"/>
        <end position="422"/>
    </location>
</feature>